<evidence type="ECO:0000313" key="3">
    <source>
        <dbReference type="Proteomes" id="UP000274756"/>
    </source>
</evidence>
<dbReference type="WBParaSite" id="DME_0000730001-mRNA-1">
    <property type="protein sequence ID" value="DME_0000730001-mRNA-1"/>
    <property type="gene ID" value="DME_0000730001"/>
</dbReference>
<keyword evidence="3" id="KW-1185">Reference proteome</keyword>
<evidence type="ECO:0000313" key="1">
    <source>
        <dbReference type="EMBL" id="VDN51745.1"/>
    </source>
</evidence>
<accession>A0A0N4UI80</accession>
<evidence type="ECO:0000313" key="2">
    <source>
        <dbReference type="Proteomes" id="UP000038040"/>
    </source>
</evidence>
<dbReference type="OrthoDB" id="5837354at2759"/>
<protein>
    <submittedName>
        <fullName evidence="4">Apple domain-containing protein</fullName>
    </submittedName>
</protein>
<organism evidence="2 4">
    <name type="scientific">Dracunculus medinensis</name>
    <name type="common">Guinea worm</name>
    <dbReference type="NCBI Taxonomy" id="318479"/>
    <lineage>
        <taxon>Eukaryota</taxon>
        <taxon>Metazoa</taxon>
        <taxon>Ecdysozoa</taxon>
        <taxon>Nematoda</taxon>
        <taxon>Chromadorea</taxon>
        <taxon>Rhabditida</taxon>
        <taxon>Spirurina</taxon>
        <taxon>Dracunculoidea</taxon>
        <taxon>Dracunculidae</taxon>
        <taxon>Dracunculus</taxon>
    </lineage>
</organism>
<dbReference type="Proteomes" id="UP000038040">
    <property type="component" value="Unplaced"/>
</dbReference>
<name>A0A0N4UI80_DRAME</name>
<dbReference type="AlphaFoldDB" id="A0A0N4UI80"/>
<dbReference type="EMBL" id="UYYG01000029">
    <property type="protein sequence ID" value="VDN51745.1"/>
    <property type="molecule type" value="Genomic_DNA"/>
</dbReference>
<reference evidence="4" key="1">
    <citation type="submission" date="2017-02" db="UniProtKB">
        <authorList>
            <consortium name="WormBaseParasite"/>
        </authorList>
    </citation>
    <scope>IDENTIFICATION</scope>
</reference>
<gene>
    <name evidence="1" type="ORF">DME_LOCUS1718</name>
</gene>
<dbReference type="Proteomes" id="UP000274756">
    <property type="component" value="Unassembled WGS sequence"/>
</dbReference>
<evidence type="ECO:0000313" key="4">
    <source>
        <dbReference type="WBParaSite" id="DME_0000730001-mRNA-1"/>
    </source>
</evidence>
<reference evidence="1 3" key="2">
    <citation type="submission" date="2018-11" db="EMBL/GenBank/DDBJ databases">
        <authorList>
            <consortium name="Pathogen Informatics"/>
        </authorList>
    </citation>
    <scope>NUCLEOTIDE SEQUENCE [LARGE SCALE GENOMIC DNA]</scope>
</reference>
<proteinExistence type="predicted"/>
<sequence length="110" mass="12189">MRIQQISDSLNDNLSVLPQNLFVGSSTFDLHLGTKCVGGKIYEIRDLADMGQCTSVCLEFLSQGKTCFAINFFRLISPQGVEFMCELLGTLVGVEPADGAACYILRYDYY</sequence>